<dbReference type="Proteomes" id="UP000600547">
    <property type="component" value="Unassembled WGS sequence"/>
</dbReference>
<proteinExistence type="predicted"/>
<organism evidence="1 2">
    <name type="scientific">Deinococcus arenae</name>
    <dbReference type="NCBI Taxonomy" id="1452751"/>
    <lineage>
        <taxon>Bacteria</taxon>
        <taxon>Thermotogati</taxon>
        <taxon>Deinococcota</taxon>
        <taxon>Deinococci</taxon>
        <taxon>Deinococcales</taxon>
        <taxon>Deinococcaceae</taxon>
        <taxon>Deinococcus</taxon>
    </lineage>
</organism>
<dbReference type="AlphaFoldDB" id="A0A8H9LAP1"/>
<accession>A0A8H9LAP1</accession>
<evidence type="ECO:0000313" key="2">
    <source>
        <dbReference type="Proteomes" id="UP000600547"/>
    </source>
</evidence>
<keyword evidence="2" id="KW-1185">Reference proteome</keyword>
<gene>
    <name evidence="1" type="ORF">GCM10008956_39520</name>
</gene>
<name>A0A8H9LAP1_9DEIO</name>
<dbReference type="EMBL" id="BMQG01000033">
    <property type="protein sequence ID" value="GGM59930.1"/>
    <property type="molecule type" value="Genomic_DNA"/>
</dbReference>
<protein>
    <submittedName>
        <fullName evidence="1">Uncharacterized protein</fullName>
    </submittedName>
</protein>
<reference evidence="2" key="1">
    <citation type="journal article" date="2019" name="Int. J. Syst. Evol. Microbiol.">
        <title>The Global Catalogue of Microorganisms (GCM) 10K type strain sequencing project: providing services to taxonomists for standard genome sequencing and annotation.</title>
        <authorList>
            <consortium name="The Broad Institute Genomics Platform"/>
            <consortium name="The Broad Institute Genome Sequencing Center for Infectious Disease"/>
            <person name="Wu L."/>
            <person name="Ma J."/>
        </authorList>
    </citation>
    <scope>NUCLEOTIDE SEQUENCE [LARGE SCALE GENOMIC DNA]</scope>
    <source>
        <strain evidence="2">JCM 31047</strain>
    </source>
</reference>
<comment type="caution">
    <text evidence="1">The sequence shown here is derived from an EMBL/GenBank/DDBJ whole genome shotgun (WGS) entry which is preliminary data.</text>
</comment>
<sequence length="76" mass="8023">MGDMLDDGVHGVLGAAGIPVGRAFEFTEFRTAHGALEESSAVRAVSSAELDGAVLRVMLGWTGGVLTDETLEWELF</sequence>
<evidence type="ECO:0000313" key="1">
    <source>
        <dbReference type="EMBL" id="GGM59930.1"/>
    </source>
</evidence>